<dbReference type="GO" id="GO:0005634">
    <property type="term" value="C:nucleus"/>
    <property type="evidence" value="ECO:0007669"/>
    <property type="project" value="UniProtKB-SubCell"/>
</dbReference>
<proteinExistence type="predicted"/>
<feature type="domain" description="HTH myb-type" evidence="10">
    <location>
        <begin position="83"/>
        <end position="139"/>
    </location>
</feature>
<evidence type="ECO:0000256" key="2">
    <source>
        <dbReference type="ARBA" id="ARBA00023015"/>
    </source>
</evidence>
<feature type="domain" description="Myb-like" evidence="8">
    <location>
        <begin position="83"/>
        <end position="135"/>
    </location>
</feature>
<dbReference type="GO" id="GO:0008270">
    <property type="term" value="F:zinc ion binding"/>
    <property type="evidence" value="ECO:0007669"/>
    <property type="project" value="UniProtKB-KW"/>
</dbReference>
<dbReference type="InterPro" id="IPR001878">
    <property type="entry name" value="Znf_CCHC"/>
</dbReference>
<feature type="compositionally biased region" description="Basic residues" evidence="7">
    <location>
        <begin position="78"/>
        <end position="88"/>
    </location>
</feature>
<dbReference type="AlphaFoldDB" id="T1SFV4"/>
<evidence type="ECO:0000259" key="10">
    <source>
        <dbReference type="PROSITE" id="PS51294"/>
    </source>
</evidence>
<evidence type="ECO:0000259" key="9">
    <source>
        <dbReference type="PROSITE" id="PS50158"/>
    </source>
</evidence>
<evidence type="ECO:0000256" key="6">
    <source>
        <dbReference type="PROSITE-ProRule" id="PRU00047"/>
    </source>
</evidence>
<keyword evidence="2" id="KW-0805">Transcription regulation</keyword>
<evidence type="ECO:0000313" key="11">
    <source>
        <dbReference type="EMBL" id="AGT21480.1"/>
    </source>
</evidence>
<gene>
    <name evidence="11" type="primary">At5g61620-like</name>
</gene>
<keyword evidence="6" id="KW-0479">Metal-binding</keyword>
<reference evidence="11" key="1">
    <citation type="journal article" date="2013" name="Proc. Natl. Acad. Sci. U.S.A.">
        <title>Tandem oleosin genes in a cluster acquired in Brassicaceae created tapetosomes and conferred additive benefit of pollen vigor.</title>
        <authorList>
            <person name="Huang C.Y."/>
            <person name="Chen P.Y."/>
            <person name="Huang M.D."/>
            <person name="Tsou C.H."/>
            <person name="Jane W.N."/>
            <person name="Huang A.H."/>
        </authorList>
    </citation>
    <scope>NUCLEOTIDE SEQUENCE</scope>
    <source>
        <strain evidence="11">Cs07480</strain>
    </source>
</reference>
<comment type="subcellular location">
    <subcellularLocation>
        <location evidence="1">Nucleus</location>
    </subcellularLocation>
</comment>
<dbReference type="CDD" id="cd00167">
    <property type="entry name" value="SANT"/>
    <property type="match status" value="1"/>
</dbReference>
<dbReference type="InterPro" id="IPR006447">
    <property type="entry name" value="Myb_dom_plants"/>
</dbReference>
<evidence type="ECO:0000256" key="3">
    <source>
        <dbReference type="ARBA" id="ARBA00023125"/>
    </source>
</evidence>
<keyword evidence="6" id="KW-0863">Zinc-finger</keyword>
<sequence length="233" mass="25541">MVTAAKTCSRCGLDGHNARTCVNGVNKPCVKLFGVNISDPTPFGTPLRKSLSMGNLPSLAVKPAEDEPGYHSDGLTGCKKRRASRKTGKPWTVEEHRTFLAGLKNLGKGDWRGISRKFVTTRTPTQVASHAQKYFIRKNNNNQRKRRASLFDIPLDDSSEGNNTDQAWTVAPPTPETLAEGLAQFNVLNQCRNPSMFPQVFRYASAVPVQMVHPSGIPVPRYIPTGIPPSQAD</sequence>
<dbReference type="PANTHER" id="PTHR44191">
    <property type="entry name" value="TRANSCRIPTION FACTOR KUA1"/>
    <property type="match status" value="1"/>
</dbReference>
<accession>T1SFV4</accession>
<keyword evidence="4" id="KW-0804">Transcription</keyword>
<dbReference type="SUPFAM" id="SSF46689">
    <property type="entry name" value="Homeodomain-like"/>
    <property type="match status" value="1"/>
</dbReference>
<dbReference type="PROSITE" id="PS50158">
    <property type="entry name" value="ZF_CCHC"/>
    <property type="match status" value="1"/>
</dbReference>
<organism evidence="11">
    <name type="scientific">Tarenaya spinosa</name>
    <dbReference type="NCBI Taxonomy" id="228870"/>
    <lineage>
        <taxon>Eukaryota</taxon>
        <taxon>Viridiplantae</taxon>
        <taxon>Streptophyta</taxon>
        <taxon>Embryophyta</taxon>
        <taxon>Tracheophyta</taxon>
        <taxon>Spermatophyta</taxon>
        <taxon>Magnoliopsida</taxon>
        <taxon>eudicotyledons</taxon>
        <taxon>Gunneridae</taxon>
        <taxon>Pentapetalae</taxon>
        <taxon>rosids</taxon>
        <taxon>malvids</taxon>
        <taxon>Brassicales</taxon>
        <taxon>Cleomaceae</taxon>
        <taxon>New World clade</taxon>
        <taxon>Tarenaya</taxon>
    </lineage>
</organism>
<evidence type="ECO:0000256" key="7">
    <source>
        <dbReference type="SAM" id="MobiDB-lite"/>
    </source>
</evidence>
<evidence type="ECO:0000256" key="4">
    <source>
        <dbReference type="ARBA" id="ARBA00023163"/>
    </source>
</evidence>
<feature type="domain" description="CCHC-type" evidence="9">
    <location>
        <begin position="8"/>
        <end position="21"/>
    </location>
</feature>
<dbReference type="Gene3D" id="1.10.10.60">
    <property type="entry name" value="Homeodomain-like"/>
    <property type="match status" value="1"/>
</dbReference>
<keyword evidence="6" id="KW-0862">Zinc</keyword>
<dbReference type="InterPro" id="IPR001005">
    <property type="entry name" value="SANT/Myb"/>
</dbReference>
<keyword evidence="3" id="KW-0238">DNA-binding</keyword>
<dbReference type="InterPro" id="IPR017930">
    <property type="entry name" value="Myb_dom"/>
</dbReference>
<name>T1SFV4_9ROSI</name>
<dbReference type="InterPro" id="IPR052245">
    <property type="entry name" value="Plant_Stress_Dev_TF"/>
</dbReference>
<dbReference type="PROSITE" id="PS51294">
    <property type="entry name" value="HTH_MYB"/>
    <property type="match status" value="1"/>
</dbReference>
<evidence type="ECO:0000256" key="5">
    <source>
        <dbReference type="ARBA" id="ARBA00023242"/>
    </source>
</evidence>
<dbReference type="GO" id="GO:0006355">
    <property type="term" value="P:regulation of DNA-templated transcription"/>
    <property type="evidence" value="ECO:0007669"/>
    <property type="project" value="UniProtKB-ARBA"/>
</dbReference>
<dbReference type="GO" id="GO:0003677">
    <property type="term" value="F:DNA binding"/>
    <property type="evidence" value="ECO:0007669"/>
    <property type="project" value="UniProtKB-KW"/>
</dbReference>
<dbReference type="PANTHER" id="PTHR44191:SF45">
    <property type="entry name" value="TRANSCRIPTION FACTOR MYB1R1-LIKE"/>
    <property type="match status" value="1"/>
</dbReference>
<dbReference type="NCBIfam" id="TIGR01557">
    <property type="entry name" value="myb_SHAQKYF"/>
    <property type="match status" value="1"/>
</dbReference>
<keyword evidence="5" id="KW-0539">Nucleus</keyword>
<dbReference type="SMART" id="SM00717">
    <property type="entry name" value="SANT"/>
    <property type="match status" value="1"/>
</dbReference>
<feature type="region of interest" description="Disordered" evidence="7">
    <location>
        <begin position="63"/>
        <end position="90"/>
    </location>
</feature>
<protein>
    <submittedName>
        <fullName evidence="11">Myb-like</fullName>
    </submittedName>
</protein>
<dbReference type="GO" id="GO:0009739">
    <property type="term" value="P:response to gibberellin"/>
    <property type="evidence" value="ECO:0007669"/>
    <property type="project" value="TreeGrafter"/>
</dbReference>
<dbReference type="FunFam" id="1.10.10.60:FF:000009">
    <property type="entry name" value="transcription factor MYB1R1"/>
    <property type="match status" value="1"/>
</dbReference>
<dbReference type="PROSITE" id="PS50090">
    <property type="entry name" value="MYB_LIKE"/>
    <property type="match status" value="1"/>
</dbReference>
<evidence type="ECO:0000259" key="8">
    <source>
        <dbReference type="PROSITE" id="PS50090"/>
    </source>
</evidence>
<dbReference type="Pfam" id="PF00249">
    <property type="entry name" value="Myb_DNA-binding"/>
    <property type="match status" value="1"/>
</dbReference>
<dbReference type="GO" id="GO:0009723">
    <property type="term" value="P:response to ethylene"/>
    <property type="evidence" value="ECO:0007669"/>
    <property type="project" value="TreeGrafter"/>
</dbReference>
<dbReference type="EMBL" id="KC777374">
    <property type="protein sequence ID" value="AGT21480.1"/>
    <property type="molecule type" value="Genomic_DNA"/>
</dbReference>
<evidence type="ECO:0000256" key="1">
    <source>
        <dbReference type="ARBA" id="ARBA00004123"/>
    </source>
</evidence>
<dbReference type="InterPro" id="IPR009057">
    <property type="entry name" value="Homeodomain-like_sf"/>
</dbReference>